<feature type="compositionally biased region" description="Basic residues" evidence="1">
    <location>
        <begin position="1"/>
        <end position="18"/>
    </location>
</feature>
<feature type="region of interest" description="Disordered" evidence="1">
    <location>
        <begin position="1"/>
        <end position="43"/>
    </location>
</feature>
<sequence>MPNVFRSKKKPYNLRNQRKLYTTSTPKSKRHSSDKENTSYSDPPEYCAYVGLEVQDISDPDEFYNEKHLNKGGEKERGTENLTENIFATGGQQVPANTSPVGSDNVTDNALAACGQPVLVVNSPADIYKYFPWILTYEETVQEDLNSKRLKFVR</sequence>
<organism evidence="2 3">
    <name type="scientific">Desmophyllum pertusum</name>
    <dbReference type="NCBI Taxonomy" id="174260"/>
    <lineage>
        <taxon>Eukaryota</taxon>
        <taxon>Metazoa</taxon>
        <taxon>Cnidaria</taxon>
        <taxon>Anthozoa</taxon>
        <taxon>Hexacorallia</taxon>
        <taxon>Scleractinia</taxon>
        <taxon>Caryophylliina</taxon>
        <taxon>Caryophylliidae</taxon>
        <taxon>Desmophyllum</taxon>
    </lineage>
</organism>
<comment type="caution">
    <text evidence="2">The sequence shown here is derived from an EMBL/GenBank/DDBJ whole genome shotgun (WGS) entry which is preliminary data.</text>
</comment>
<dbReference type="Proteomes" id="UP001163046">
    <property type="component" value="Unassembled WGS sequence"/>
</dbReference>
<gene>
    <name evidence="2" type="ORF">OS493_005964</name>
</gene>
<evidence type="ECO:0000313" key="2">
    <source>
        <dbReference type="EMBL" id="KAJ7339563.1"/>
    </source>
</evidence>
<protein>
    <submittedName>
        <fullName evidence="2">Uncharacterized protein</fullName>
    </submittedName>
</protein>
<proteinExistence type="predicted"/>
<keyword evidence="3" id="KW-1185">Reference proteome</keyword>
<accession>A0A9X0CHZ2</accession>
<dbReference type="AlphaFoldDB" id="A0A9X0CHZ2"/>
<reference evidence="2" key="1">
    <citation type="submission" date="2023-01" db="EMBL/GenBank/DDBJ databases">
        <title>Genome assembly of the deep-sea coral Lophelia pertusa.</title>
        <authorList>
            <person name="Herrera S."/>
            <person name="Cordes E."/>
        </authorList>
    </citation>
    <scope>NUCLEOTIDE SEQUENCE</scope>
    <source>
        <strain evidence="2">USNM1676648</strain>
        <tissue evidence="2">Polyp</tissue>
    </source>
</reference>
<evidence type="ECO:0000313" key="3">
    <source>
        <dbReference type="Proteomes" id="UP001163046"/>
    </source>
</evidence>
<dbReference type="EMBL" id="MU827779">
    <property type="protein sequence ID" value="KAJ7339563.1"/>
    <property type="molecule type" value="Genomic_DNA"/>
</dbReference>
<evidence type="ECO:0000256" key="1">
    <source>
        <dbReference type="SAM" id="MobiDB-lite"/>
    </source>
</evidence>
<name>A0A9X0CHZ2_9CNID</name>